<accession>A0A1H9V1S9</accession>
<keyword evidence="1" id="KW-0472">Membrane</keyword>
<proteinExistence type="predicted"/>
<organism evidence="2 3">
    <name type="scientific">Salipaludibacillus aurantiacus</name>
    <dbReference type="NCBI Taxonomy" id="1601833"/>
    <lineage>
        <taxon>Bacteria</taxon>
        <taxon>Bacillati</taxon>
        <taxon>Bacillota</taxon>
        <taxon>Bacilli</taxon>
        <taxon>Bacillales</taxon>
        <taxon>Bacillaceae</taxon>
    </lineage>
</organism>
<dbReference type="EMBL" id="FOGT01000009">
    <property type="protein sequence ID" value="SES15760.1"/>
    <property type="molecule type" value="Genomic_DNA"/>
</dbReference>
<dbReference type="InterPro" id="IPR006938">
    <property type="entry name" value="DUF624"/>
</dbReference>
<gene>
    <name evidence="2" type="ORF">SAMN05518684_10998</name>
</gene>
<feature type="transmembrane region" description="Helical" evidence="1">
    <location>
        <begin position="107"/>
        <end position="134"/>
    </location>
</feature>
<dbReference type="OrthoDB" id="2182676at2"/>
<dbReference type="Proteomes" id="UP000198571">
    <property type="component" value="Unassembled WGS sequence"/>
</dbReference>
<dbReference type="AlphaFoldDB" id="A0A1H9V1S9"/>
<evidence type="ECO:0000313" key="3">
    <source>
        <dbReference type="Proteomes" id="UP000198571"/>
    </source>
</evidence>
<protein>
    <submittedName>
        <fullName evidence="2">Uncharacterized membrane protein YesL</fullName>
    </submittedName>
</protein>
<name>A0A1H9V1S9_9BACI</name>
<keyword evidence="1" id="KW-1133">Transmembrane helix</keyword>
<evidence type="ECO:0000256" key="1">
    <source>
        <dbReference type="SAM" id="Phobius"/>
    </source>
</evidence>
<dbReference type="STRING" id="1601833.SAMN05518684_10998"/>
<feature type="transmembrane region" description="Helical" evidence="1">
    <location>
        <begin position="177"/>
        <end position="195"/>
    </location>
</feature>
<feature type="transmembrane region" description="Helical" evidence="1">
    <location>
        <begin position="146"/>
        <end position="171"/>
    </location>
</feature>
<evidence type="ECO:0000313" key="2">
    <source>
        <dbReference type="EMBL" id="SES15760.1"/>
    </source>
</evidence>
<dbReference type="RefSeq" id="WP_093052488.1">
    <property type="nucleotide sequence ID" value="NZ_FOGT01000009.1"/>
</dbReference>
<keyword evidence="1" id="KW-0812">Transmembrane</keyword>
<dbReference type="Pfam" id="PF04854">
    <property type="entry name" value="DUF624"/>
    <property type="match status" value="1"/>
</dbReference>
<reference evidence="3" key="1">
    <citation type="submission" date="2016-10" db="EMBL/GenBank/DDBJ databases">
        <authorList>
            <person name="Varghese N."/>
            <person name="Submissions S."/>
        </authorList>
    </citation>
    <scope>NUCLEOTIDE SEQUENCE [LARGE SCALE GENOMIC DNA]</scope>
    <source>
        <strain evidence="3">S9</strain>
    </source>
</reference>
<feature type="transmembrane region" description="Helical" evidence="1">
    <location>
        <begin position="25"/>
        <end position="47"/>
    </location>
</feature>
<keyword evidence="3" id="KW-1185">Reference proteome</keyword>
<feature type="transmembrane region" description="Helical" evidence="1">
    <location>
        <begin position="82"/>
        <end position="101"/>
    </location>
</feature>
<sequence>MEKGKVYGAIETFSAALNRLTLINFLWIIFSLAGLVIAGIAPATAAAHAATQRWVKNEEIEGKIVKYFWMDYKKYFVKSNMVWGFLLITGLILYVDFYFIFRLDSSFAPMLLGLGIFLLVMYLIIFFYSIPLLIHLKLRVWESIKYAFIFGFSSPVLTISGIGSFFVIQYLLFQFPVLYLFFSISIFSYITMNVVNTVSIKLKLSD</sequence>